<proteinExistence type="predicted"/>
<dbReference type="EMBL" id="BLLF01000718">
    <property type="protein sequence ID" value="GFH14370.1"/>
    <property type="molecule type" value="Genomic_DNA"/>
</dbReference>
<gene>
    <name evidence="2" type="ORF">HaLaN_10411</name>
</gene>
<evidence type="ECO:0000256" key="1">
    <source>
        <dbReference type="SAM" id="MobiDB-lite"/>
    </source>
</evidence>
<dbReference type="AlphaFoldDB" id="A0A699YXI9"/>
<comment type="caution">
    <text evidence="2">The sequence shown here is derived from an EMBL/GenBank/DDBJ whole genome shotgun (WGS) entry which is preliminary data.</text>
</comment>
<accession>A0A699YXI9</accession>
<dbReference type="Proteomes" id="UP000485058">
    <property type="component" value="Unassembled WGS sequence"/>
</dbReference>
<keyword evidence="3" id="KW-1185">Reference proteome</keyword>
<evidence type="ECO:0000313" key="2">
    <source>
        <dbReference type="EMBL" id="GFH14370.1"/>
    </source>
</evidence>
<sequence>MALGAGSGPLPTTQSTGGEFGPKHPQESFAGLAMGAIPEVGARSGSGVGPAFSAMRAEVANT</sequence>
<name>A0A699YXI9_HAELA</name>
<organism evidence="2 3">
    <name type="scientific">Haematococcus lacustris</name>
    <name type="common">Green alga</name>
    <name type="synonym">Haematococcus pluvialis</name>
    <dbReference type="NCBI Taxonomy" id="44745"/>
    <lineage>
        <taxon>Eukaryota</taxon>
        <taxon>Viridiplantae</taxon>
        <taxon>Chlorophyta</taxon>
        <taxon>core chlorophytes</taxon>
        <taxon>Chlorophyceae</taxon>
        <taxon>CS clade</taxon>
        <taxon>Chlamydomonadales</taxon>
        <taxon>Haematococcaceae</taxon>
        <taxon>Haematococcus</taxon>
    </lineage>
</organism>
<feature type="region of interest" description="Disordered" evidence="1">
    <location>
        <begin position="1"/>
        <end position="30"/>
    </location>
</feature>
<reference evidence="2 3" key="1">
    <citation type="submission" date="2020-02" db="EMBL/GenBank/DDBJ databases">
        <title>Draft genome sequence of Haematococcus lacustris strain NIES-144.</title>
        <authorList>
            <person name="Morimoto D."/>
            <person name="Nakagawa S."/>
            <person name="Yoshida T."/>
            <person name="Sawayama S."/>
        </authorList>
    </citation>
    <scope>NUCLEOTIDE SEQUENCE [LARGE SCALE GENOMIC DNA]</scope>
    <source>
        <strain evidence="2 3">NIES-144</strain>
    </source>
</reference>
<evidence type="ECO:0000313" key="3">
    <source>
        <dbReference type="Proteomes" id="UP000485058"/>
    </source>
</evidence>
<protein>
    <submittedName>
        <fullName evidence="2">Uncharacterized protein</fullName>
    </submittedName>
</protein>